<keyword evidence="2" id="KW-1185">Reference proteome</keyword>
<accession>B3ETP3</accession>
<evidence type="ECO:0000313" key="2">
    <source>
        <dbReference type="Proteomes" id="UP000001227"/>
    </source>
</evidence>
<sequence>MLVKHFSPEETISVLANNFPISTVFCSLIDDKEEIEKDIKSRGYDHNAPVIFILTPEEAESITQFIDTNPYLKGIPKAKLEKLPKRGAYCYKNEIDRLHMFFVVNDYQDFNRMLQALRKQPYLPTYNDIYIMPKGGQRFGD</sequence>
<dbReference type="AlphaFoldDB" id="B3ETP3"/>
<dbReference type="RefSeq" id="WP_012473347.1">
    <property type="nucleotide sequence ID" value="NC_010830.1"/>
</dbReference>
<gene>
    <name evidence="1" type="ordered locus">Aasi_1275</name>
</gene>
<organism evidence="1 2">
    <name type="scientific">Amoebophilus asiaticus (strain 5a2)</name>
    <dbReference type="NCBI Taxonomy" id="452471"/>
    <lineage>
        <taxon>Bacteria</taxon>
        <taxon>Pseudomonadati</taxon>
        <taxon>Bacteroidota</taxon>
        <taxon>Cytophagia</taxon>
        <taxon>Cytophagales</taxon>
        <taxon>Amoebophilaceae</taxon>
        <taxon>Candidatus Amoebophilus</taxon>
    </lineage>
</organism>
<dbReference type="Proteomes" id="UP000001227">
    <property type="component" value="Chromosome"/>
</dbReference>
<name>B3ETP3_AMOA5</name>
<dbReference type="KEGG" id="aas:Aasi_1275"/>
<evidence type="ECO:0000313" key="1">
    <source>
        <dbReference type="EMBL" id="ACE06595.1"/>
    </source>
</evidence>
<reference evidence="1 2" key="1">
    <citation type="journal article" date="2010" name="J. Bacteriol.">
        <title>The genome of the amoeba symbiont 'Candidatus Amoebophilus asiaticus' reveals common mechanisms for host cell interaction among amoeba-associated bacteria.</title>
        <authorList>
            <person name="Schmitz-Esser S."/>
            <person name="Tischler P."/>
            <person name="Arnold R."/>
            <person name="Montanaro J."/>
            <person name="Wagner M."/>
            <person name="Rattei T."/>
            <person name="Horn M."/>
        </authorList>
    </citation>
    <scope>NUCLEOTIDE SEQUENCE [LARGE SCALE GENOMIC DNA]</scope>
    <source>
        <strain evidence="1 2">5a2</strain>
    </source>
</reference>
<dbReference type="HOGENOM" id="CLU_1821341_0_0_10"/>
<dbReference type="EMBL" id="CP001102">
    <property type="protein sequence ID" value="ACE06595.1"/>
    <property type="molecule type" value="Genomic_DNA"/>
</dbReference>
<protein>
    <submittedName>
        <fullName evidence="1">Uncharacterized protein</fullName>
    </submittedName>
</protein>
<proteinExistence type="predicted"/>